<name>A0A7X5TJ65_9GAMM</name>
<dbReference type="EMBL" id="PUJW01000017">
    <property type="protein sequence ID" value="NHB93632.1"/>
    <property type="molecule type" value="Genomic_DNA"/>
</dbReference>
<evidence type="ECO:0000259" key="1">
    <source>
        <dbReference type="Pfam" id="PF23961"/>
    </source>
</evidence>
<feature type="domain" description="Phage neck terminator protein gp12-like" evidence="1">
    <location>
        <begin position="28"/>
        <end position="186"/>
    </location>
</feature>
<dbReference type="InterPro" id="IPR057087">
    <property type="entry name" value="Gp12-like"/>
</dbReference>
<dbReference type="Proteomes" id="UP000591844">
    <property type="component" value="Unassembled WGS sequence"/>
</dbReference>
<comment type="caution">
    <text evidence="2">The sequence shown here is derived from an EMBL/GenBank/DDBJ whole genome shotgun (WGS) entry which is preliminary data.</text>
</comment>
<dbReference type="Pfam" id="PF23961">
    <property type="entry name" value="Phage_tail_terminator_9"/>
    <property type="match status" value="1"/>
</dbReference>
<evidence type="ECO:0000313" key="2">
    <source>
        <dbReference type="EMBL" id="NHB93632.1"/>
    </source>
</evidence>
<keyword evidence="3" id="KW-1185">Reference proteome</keyword>
<reference evidence="2 3" key="1">
    <citation type="submission" date="2018-02" db="EMBL/GenBank/DDBJ databases">
        <authorList>
            <person name="Machado R.A."/>
        </authorList>
    </citation>
    <scope>NUCLEOTIDE SEQUENCE [LARGE SCALE GENOMIC DNA]</scope>
    <source>
        <strain evidence="2 3">DSM 19724</strain>
    </source>
</reference>
<protein>
    <recommendedName>
        <fullName evidence="1">Phage neck terminator protein gp12-like domain-containing protein</fullName>
    </recommendedName>
</protein>
<organism evidence="2 3">
    <name type="scientific">Photorhabdus cinerea</name>
    <dbReference type="NCBI Taxonomy" id="471575"/>
    <lineage>
        <taxon>Bacteria</taxon>
        <taxon>Pseudomonadati</taxon>
        <taxon>Pseudomonadota</taxon>
        <taxon>Gammaproteobacteria</taxon>
        <taxon>Enterobacterales</taxon>
        <taxon>Morganellaceae</taxon>
        <taxon>Photorhabdus</taxon>
    </lineage>
</organism>
<evidence type="ECO:0000313" key="3">
    <source>
        <dbReference type="Proteomes" id="UP000591844"/>
    </source>
</evidence>
<proteinExistence type="predicted"/>
<accession>A0A7X5TJ65</accession>
<gene>
    <name evidence="2" type="ORF">C5469_16385</name>
</gene>
<sequence length="188" mass="21362">MMEVFLMSNGSDKAGWLTPVTPGPEYDDELEHTLHHWVCGVSGLPDDKVRSRWTSSPSPSPPLSEDDGCDFGITGFISDVSPVFENQTDESTELWRYEEIECLISFYGPNCQRYGACFRDGLAVSQNNDELGRFGLSVGKYTRLTFLPELINNQWVRRYDMTITLRRKVVREYGVKSLVEAPVKFFGD</sequence>
<dbReference type="AlphaFoldDB" id="A0A7X5TJ65"/>